<feature type="domain" description="Amphi-Trp" evidence="2">
    <location>
        <begin position="4"/>
        <end position="80"/>
    </location>
</feature>
<gene>
    <name evidence="3" type="ORF">DFR67_106205</name>
</gene>
<dbReference type="InterPro" id="IPR027598">
    <property type="entry name" value="Amphi-Trp_dom"/>
</dbReference>
<dbReference type="EMBL" id="QJSP01000006">
    <property type="protein sequence ID" value="PYE17502.1"/>
    <property type="molecule type" value="Genomic_DNA"/>
</dbReference>
<dbReference type="AlphaFoldDB" id="A0A318RJ03"/>
<evidence type="ECO:0000259" key="2">
    <source>
        <dbReference type="Pfam" id="PF20068"/>
    </source>
</evidence>
<sequence length="110" mass="11687">MPKLEIKRTSELTRKQVSERLIALGKALASGSEVELGSGGDSITVEVADRVEFELEIEVDGDETEIEIEISWRDGASATAHSGGAEEPAAEPTAAPKKAATRRPRKAASK</sequence>
<dbReference type="RefSeq" id="WP_110469740.1">
    <property type="nucleotide sequence ID" value="NZ_QJSP01000006.1"/>
</dbReference>
<feature type="compositionally biased region" description="Basic residues" evidence="1">
    <location>
        <begin position="99"/>
        <end position="110"/>
    </location>
</feature>
<comment type="caution">
    <text evidence="3">The sequence shown here is derived from an EMBL/GenBank/DDBJ whole genome shotgun (WGS) entry which is preliminary data.</text>
</comment>
<feature type="compositionally biased region" description="Low complexity" evidence="1">
    <location>
        <begin position="85"/>
        <end position="98"/>
    </location>
</feature>
<proteinExistence type="predicted"/>
<keyword evidence="4" id="KW-1185">Reference proteome</keyword>
<organism evidence="3 4">
    <name type="scientific">Williamsia limnetica</name>
    <dbReference type="NCBI Taxonomy" id="882452"/>
    <lineage>
        <taxon>Bacteria</taxon>
        <taxon>Bacillati</taxon>
        <taxon>Actinomycetota</taxon>
        <taxon>Actinomycetes</taxon>
        <taxon>Mycobacteriales</taxon>
        <taxon>Nocardiaceae</taxon>
        <taxon>Williamsia</taxon>
    </lineage>
</organism>
<dbReference type="NCBIfam" id="TIGR04354">
    <property type="entry name" value="amphi-Trp"/>
    <property type="match status" value="1"/>
</dbReference>
<dbReference type="OrthoDB" id="4868198at2"/>
<accession>A0A318RJ03</accession>
<evidence type="ECO:0000313" key="3">
    <source>
        <dbReference type="EMBL" id="PYE17502.1"/>
    </source>
</evidence>
<evidence type="ECO:0000256" key="1">
    <source>
        <dbReference type="SAM" id="MobiDB-lite"/>
    </source>
</evidence>
<protein>
    <submittedName>
        <fullName evidence="3">Amphi-Trp domain-containing protein</fullName>
    </submittedName>
</protein>
<feature type="region of interest" description="Disordered" evidence="1">
    <location>
        <begin position="73"/>
        <end position="110"/>
    </location>
</feature>
<dbReference type="Pfam" id="PF20068">
    <property type="entry name" value="Amphi-Trp"/>
    <property type="match status" value="1"/>
</dbReference>
<reference evidence="3 4" key="1">
    <citation type="submission" date="2018-06" db="EMBL/GenBank/DDBJ databases">
        <title>Genomic Encyclopedia of Type Strains, Phase IV (KMG-IV): sequencing the most valuable type-strain genomes for metagenomic binning, comparative biology and taxonomic classification.</title>
        <authorList>
            <person name="Goeker M."/>
        </authorList>
    </citation>
    <scope>NUCLEOTIDE SEQUENCE [LARGE SCALE GENOMIC DNA]</scope>
    <source>
        <strain evidence="3 4">DSM 45521</strain>
    </source>
</reference>
<evidence type="ECO:0000313" key="4">
    <source>
        <dbReference type="Proteomes" id="UP000247591"/>
    </source>
</evidence>
<dbReference type="Proteomes" id="UP000247591">
    <property type="component" value="Unassembled WGS sequence"/>
</dbReference>
<name>A0A318RJ03_WILLI</name>